<dbReference type="AlphaFoldDB" id="A0A9P0G346"/>
<feature type="transmembrane region" description="Helical" evidence="5">
    <location>
        <begin position="479"/>
        <end position="500"/>
    </location>
</feature>
<name>A0A9P0G346_BEMTA</name>
<evidence type="ECO:0000256" key="2">
    <source>
        <dbReference type="ARBA" id="ARBA00022692"/>
    </source>
</evidence>
<dbReference type="GO" id="GO:0005886">
    <property type="term" value="C:plasma membrane"/>
    <property type="evidence" value="ECO:0007669"/>
    <property type="project" value="TreeGrafter"/>
</dbReference>
<dbReference type="Pfam" id="PF13906">
    <property type="entry name" value="AA_permease_C"/>
    <property type="match status" value="1"/>
</dbReference>
<organism evidence="7 8">
    <name type="scientific">Bemisia tabaci</name>
    <name type="common">Sweetpotato whitefly</name>
    <name type="synonym">Aleurodes tabaci</name>
    <dbReference type="NCBI Taxonomy" id="7038"/>
    <lineage>
        <taxon>Eukaryota</taxon>
        <taxon>Metazoa</taxon>
        <taxon>Ecdysozoa</taxon>
        <taxon>Arthropoda</taxon>
        <taxon>Hexapoda</taxon>
        <taxon>Insecta</taxon>
        <taxon>Pterygota</taxon>
        <taxon>Neoptera</taxon>
        <taxon>Paraneoptera</taxon>
        <taxon>Hemiptera</taxon>
        <taxon>Sternorrhyncha</taxon>
        <taxon>Aleyrodoidea</taxon>
        <taxon>Aleyrodidae</taxon>
        <taxon>Aleyrodinae</taxon>
        <taxon>Bemisia</taxon>
    </lineage>
</organism>
<evidence type="ECO:0000256" key="3">
    <source>
        <dbReference type="ARBA" id="ARBA00022989"/>
    </source>
</evidence>
<evidence type="ECO:0000313" key="8">
    <source>
        <dbReference type="Proteomes" id="UP001152759"/>
    </source>
</evidence>
<sequence length="614" mass="67696">MFPPNVKVLLTKFASVVTRLKSEDSVDLESNKPKLARVLTVLDLTALGIGSTLGVGSYVLPGEVARNTAGPAVTVSFFIAAVVSILAALCYAEFAARVPKAGSAYVYSYMTVGEFCAFVIGWNLILEYVIGTASVAKALSGYLDALTGKVFETYMLQHYPMNVSFLGPYPDLISFSVIILLSFVLAWGVKESTMLNNIFTALNLTTVGIIIIAGITVAKPSNWFIAKEDLPVDPNSKYNPGEGGFMPFGWTGVLVGAATCFYSFIGFDCIATTGEEAKNPQKTIPLAIVLSLLIIFCVYFGISAVLTMMWPYYDQDPAAPFPSVFEKVGMPQVKWIVSVGAVFALCTSLLGSMFPMARILYAMAEDGLIYTFLAQINKKTLTPLFATFVSGVLAGIISAIFNLTQLIDMMSIGTLLAYSIVSLCILLLRYRKYEISEETKPGRNEPAVNHEEPKKEYPGFISGLLNLENERRATDFSEAISKILIGTFCILCFMHVGGLILMERRMRFEINFWFKAYLIGVGILLVISVILLWRQPQANTEKLTFTAPLMPIVPTLSIYVNTYLMSKLDKATWIRFVVWLLLGLLVYMCYGLRHSKEGKNRFIAAEKKEKISKS</sequence>
<feature type="transmembrane region" description="Helical" evidence="5">
    <location>
        <begin position="172"/>
        <end position="189"/>
    </location>
</feature>
<reference evidence="7" key="1">
    <citation type="submission" date="2021-12" db="EMBL/GenBank/DDBJ databases">
        <authorList>
            <person name="King R."/>
        </authorList>
    </citation>
    <scope>NUCLEOTIDE SEQUENCE</scope>
</reference>
<feature type="transmembrane region" description="Helical" evidence="5">
    <location>
        <begin position="72"/>
        <end position="92"/>
    </location>
</feature>
<evidence type="ECO:0000313" key="7">
    <source>
        <dbReference type="EMBL" id="CAH0765126.1"/>
    </source>
</evidence>
<evidence type="ECO:0000259" key="6">
    <source>
        <dbReference type="Pfam" id="PF13906"/>
    </source>
</evidence>
<dbReference type="FunFam" id="1.20.1740.10:FF:000010">
    <property type="entry name" value="probable cationic amino acid transporter"/>
    <property type="match status" value="1"/>
</dbReference>
<dbReference type="InterPro" id="IPR029485">
    <property type="entry name" value="CAT_C"/>
</dbReference>
<keyword evidence="2 5" id="KW-0812">Transmembrane</keyword>
<keyword evidence="3 5" id="KW-1133">Transmembrane helix</keyword>
<dbReference type="PIRSF" id="PIRSF006060">
    <property type="entry name" value="AA_transporter"/>
    <property type="match status" value="1"/>
</dbReference>
<dbReference type="PANTHER" id="PTHR43243:SF95">
    <property type="entry name" value="LD37241P"/>
    <property type="match status" value="1"/>
</dbReference>
<feature type="domain" description="Cationic amino acid transporter C-terminal" evidence="6">
    <location>
        <begin position="545"/>
        <end position="595"/>
    </location>
</feature>
<dbReference type="GO" id="GO:0061459">
    <property type="term" value="F:L-arginine transmembrane transporter activity"/>
    <property type="evidence" value="ECO:0007669"/>
    <property type="project" value="TreeGrafter"/>
</dbReference>
<feature type="transmembrane region" description="Helical" evidence="5">
    <location>
        <begin position="104"/>
        <end position="125"/>
    </location>
</feature>
<dbReference type="KEGG" id="btab:109032838"/>
<feature type="transmembrane region" description="Helical" evidence="5">
    <location>
        <begin position="409"/>
        <end position="428"/>
    </location>
</feature>
<protein>
    <recommendedName>
        <fullName evidence="6">Cationic amino acid transporter C-terminal domain-containing protein</fullName>
    </recommendedName>
</protein>
<evidence type="ECO:0000256" key="5">
    <source>
        <dbReference type="SAM" id="Phobius"/>
    </source>
</evidence>
<dbReference type="GO" id="GO:0000064">
    <property type="term" value="F:L-ornithine transmembrane transporter activity"/>
    <property type="evidence" value="ECO:0007669"/>
    <property type="project" value="TreeGrafter"/>
</dbReference>
<feature type="transmembrane region" description="Helical" evidence="5">
    <location>
        <begin position="572"/>
        <end position="592"/>
    </location>
</feature>
<feature type="transmembrane region" description="Helical" evidence="5">
    <location>
        <begin position="381"/>
        <end position="403"/>
    </location>
</feature>
<feature type="transmembrane region" description="Helical" evidence="5">
    <location>
        <begin position="38"/>
        <end position="60"/>
    </location>
</feature>
<feature type="transmembrane region" description="Helical" evidence="5">
    <location>
        <begin position="512"/>
        <end position="533"/>
    </location>
</feature>
<evidence type="ECO:0000256" key="4">
    <source>
        <dbReference type="ARBA" id="ARBA00023136"/>
    </source>
</evidence>
<evidence type="ECO:0000256" key="1">
    <source>
        <dbReference type="ARBA" id="ARBA00004141"/>
    </source>
</evidence>
<feature type="transmembrane region" description="Helical" evidence="5">
    <location>
        <begin position="545"/>
        <end position="566"/>
    </location>
</feature>
<dbReference type="InterPro" id="IPR002293">
    <property type="entry name" value="AA/rel_permease1"/>
</dbReference>
<dbReference type="Proteomes" id="UP001152759">
    <property type="component" value="Chromosome 2"/>
</dbReference>
<comment type="subcellular location">
    <subcellularLocation>
        <location evidence="1">Membrane</location>
        <topology evidence="1">Multi-pass membrane protein</topology>
    </subcellularLocation>
</comment>
<feature type="transmembrane region" description="Helical" evidence="5">
    <location>
        <begin position="333"/>
        <end position="361"/>
    </location>
</feature>
<dbReference type="Pfam" id="PF13520">
    <property type="entry name" value="AA_permease_2"/>
    <property type="match status" value="1"/>
</dbReference>
<dbReference type="PANTHER" id="PTHR43243">
    <property type="entry name" value="INNER MEMBRANE TRANSPORTER YGJI-RELATED"/>
    <property type="match status" value="1"/>
</dbReference>
<dbReference type="GO" id="GO:0015189">
    <property type="term" value="F:L-lysine transmembrane transporter activity"/>
    <property type="evidence" value="ECO:0007669"/>
    <property type="project" value="TreeGrafter"/>
</dbReference>
<keyword evidence="4 5" id="KW-0472">Membrane</keyword>
<feature type="transmembrane region" description="Helical" evidence="5">
    <location>
        <begin position="286"/>
        <end position="313"/>
    </location>
</feature>
<feature type="transmembrane region" description="Helical" evidence="5">
    <location>
        <begin position="201"/>
        <end position="225"/>
    </location>
</feature>
<gene>
    <name evidence="7" type="ORF">BEMITA_LOCUS3392</name>
</gene>
<dbReference type="EMBL" id="OU963863">
    <property type="protein sequence ID" value="CAH0765126.1"/>
    <property type="molecule type" value="Genomic_DNA"/>
</dbReference>
<keyword evidence="8" id="KW-1185">Reference proteome</keyword>
<proteinExistence type="predicted"/>
<dbReference type="Gene3D" id="1.20.1740.10">
    <property type="entry name" value="Amino acid/polyamine transporter I"/>
    <property type="match status" value="1"/>
</dbReference>
<accession>A0A9P0G346</accession>
<feature type="transmembrane region" description="Helical" evidence="5">
    <location>
        <begin position="245"/>
        <end position="265"/>
    </location>
</feature>
<dbReference type="GO" id="GO:0097638">
    <property type="term" value="P:L-arginine import across plasma membrane"/>
    <property type="evidence" value="ECO:0007669"/>
    <property type="project" value="TreeGrafter"/>
</dbReference>